<feature type="coiled-coil region" evidence="1">
    <location>
        <begin position="109"/>
        <end position="136"/>
    </location>
</feature>
<evidence type="ECO:0000256" key="1">
    <source>
        <dbReference type="SAM" id="Coils"/>
    </source>
</evidence>
<dbReference type="EMBL" id="CP012672">
    <property type="protein sequence ID" value="AUX33873.1"/>
    <property type="molecule type" value="Genomic_DNA"/>
</dbReference>
<evidence type="ECO:0000313" key="3">
    <source>
        <dbReference type="EMBL" id="AUX33873.1"/>
    </source>
</evidence>
<feature type="coiled-coil region" evidence="1">
    <location>
        <begin position="182"/>
        <end position="234"/>
    </location>
</feature>
<reference evidence="3 4" key="1">
    <citation type="submission" date="2015-09" db="EMBL/GenBank/DDBJ databases">
        <title>Sorangium comparison.</title>
        <authorList>
            <person name="Zaburannyi N."/>
            <person name="Bunk B."/>
            <person name="Overmann J."/>
            <person name="Mueller R."/>
        </authorList>
    </citation>
    <scope>NUCLEOTIDE SEQUENCE [LARGE SCALE GENOMIC DNA]</scope>
    <source>
        <strain evidence="3 4">So ce836</strain>
    </source>
</reference>
<dbReference type="SUPFAM" id="SSF50956">
    <property type="entry name" value="Thermostable phytase (3-phytase)"/>
    <property type="match status" value="1"/>
</dbReference>
<evidence type="ECO:0000313" key="4">
    <source>
        <dbReference type="Proteomes" id="UP000295497"/>
    </source>
</evidence>
<keyword evidence="1" id="KW-0175">Coiled coil</keyword>
<feature type="region of interest" description="Disordered" evidence="2">
    <location>
        <begin position="357"/>
        <end position="378"/>
    </location>
</feature>
<dbReference type="PANTHER" id="PTHR30386">
    <property type="entry name" value="MEMBRANE FUSION SUBUNIT OF EMRAB-TOLC MULTIDRUG EFFLUX PUMP"/>
    <property type="match status" value="1"/>
</dbReference>
<proteinExistence type="predicted"/>
<feature type="compositionally biased region" description="Low complexity" evidence="2">
    <location>
        <begin position="366"/>
        <end position="378"/>
    </location>
</feature>
<evidence type="ECO:0000256" key="2">
    <source>
        <dbReference type="SAM" id="MobiDB-lite"/>
    </source>
</evidence>
<sequence>MYLWRIRSALSSATPALTMLGTLGLAAWLSRSSSPSDGILAFAQADTEMVATVEVGRVASIEVDVGDVVAPGQVIVALDSGAIDAELAVARAEEARLRAMVPAEHARLDQELEASVEELKLELARELEEQRRARAEGEVLASEISRVKQLIEDKQASHDALGSLDVQRAGVEAIATEKPRAIQLLRARIAAGEERRKRLLQQASPETAKIEADLAVTRREIEQLEARRVQHTLRAAHGGRVSAVRKRPGDVAVAGDPIVEIASAPGRVIACVPERAALHVEAGDAATIWARGANGRPLTGRAITVGPVVGQLPLRCWTDLNVPVWGREVTIALDQPVELLGGQAFDVAFTRGAAPLAAPPAPGAPAAPAARGAPAAAPPAGAADAIRMAVPAALRQRSRFEPSGVLPRPAEGRYLLVSDDTGHKDAEDEGVPWLFAMSAAGAVDPEPVPVLGVKELADIESITAGDGGDVYLLSSQGYSAKGKRKKARTALLRLKQDGRGFRVDAEVHLAELLDAAGPAALAELGLPGGTRPLEIEGMAYRDGALYFGLKSPLDAEGNALIWRLGAPRALLEGRRLEGAGLSLWARARVDVELNGAPTPGGISDLCFLPDGSLAIASTPSTADGAAGSLFHVLRPEGGVLSPSLVRRFPGQKPEGISLALSPGKLIVVFDAGAEAPSFLELPWQG</sequence>
<accession>A0A4P2QW86</accession>
<dbReference type="RefSeq" id="WP_129577169.1">
    <property type="nucleotide sequence ID" value="NZ_CP012672.1"/>
</dbReference>
<name>A0A4P2QW86_SORCE</name>
<dbReference type="AlphaFoldDB" id="A0A4P2QW86"/>
<protein>
    <submittedName>
        <fullName evidence="3">Uncharacterized protein</fullName>
    </submittedName>
</protein>
<dbReference type="Proteomes" id="UP000295497">
    <property type="component" value="Chromosome"/>
</dbReference>
<organism evidence="3 4">
    <name type="scientific">Sorangium cellulosum</name>
    <name type="common">Polyangium cellulosum</name>
    <dbReference type="NCBI Taxonomy" id="56"/>
    <lineage>
        <taxon>Bacteria</taxon>
        <taxon>Pseudomonadati</taxon>
        <taxon>Myxococcota</taxon>
        <taxon>Polyangia</taxon>
        <taxon>Polyangiales</taxon>
        <taxon>Polyangiaceae</taxon>
        <taxon>Sorangium</taxon>
    </lineage>
</organism>
<gene>
    <name evidence="3" type="ORF">SOCE836_060400</name>
</gene>
<dbReference type="InterPro" id="IPR050739">
    <property type="entry name" value="MFP"/>
</dbReference>